<gene>
    <name evidence="1" type="ORF">SUTMEG_11590</name>
</gene>
<proteinExistence type="predicted"/>
<dbReference type="OrthoDB" id="7688089at2"/>
<name>A0A2Z6IDP6_9BURK</name>
<dbReference type="KEGG" id="sutt:SUTMEG_11590"/>
<dbReference type="AlphaFoldDB" id="A0A2Z6IDP6"/>
<sequence length="335" mass="36474">MTIETAENAHPVETSARRNVPSGIAVFENAAWKARKTGKPLPIEMGEAPRVLLFATGWATDERLFAPWVRSLEALNYPAALVVLSNPLAGISADAFLEAERSDAPDSLFRPDWPLFEHLPPVLDALRRDVPDARWTLAGWSFGVRFVLDLWRAREKVFGDALMDPDTFERLVFAAGSLTPVGRTGIPEAVAKLTLSTLSVESLGTFFVRVTEDRGAWADVVANPDFPGFAPDELPDVPKAAEELRAFAGLRDPLSELAREGATFPGEIRVVIPKRDRIVPVAAQERSAEALRQACLAAGRAEPRILRTDEPHGTFEGLTAAVFDAAFGAVECRAP</sequence>
<keyword evidence="2" id="KW-1185">Reference proteome</keyword>
<dbReference type="Proteomes" id="UP000271003">
    <property type="component" value="Chromosome"/>
</dbReference>
<reference evidence="1 2" key="1">
    <citation type="journal article" date="2018" name="Int. J. Syst. Evol. Microbiol.">
        <title>Mesosutterella multiformis gen. nov., sp. nov., a member of the family Sutterellaceae and Sutterella megalosphaeroides sp. nov., isolated from human faeces.</title>
        <authorList>
            <person name="Sakamoto M."/>
            <person name="Ikeyama N."/>
            <person name="Kunihiro T."/>
            <person name="Iino T."/>
            <person name="Yuki M."/>
            <person name="Ohkuma M."/>
        </authorList>
    </citation>
    <scope>NUCLEOTIDE SEQUENCE [LARGE SCALE GENOMIC DNA]</scope>
    <source>
        <strain evidence="1 2">6FBBBH3</strain>
    </source>
</reference>
<dbReference type="RefSeq" id="WP_120176895.1">
    <property type="nucleotide sequence ID" value="NZ_AP018786.1"/>
</dbReference>
<dbReference type="InterPro" id="IPR029058">
    <property type="entry name" value="AB_hydrolase_fold"/>
</dbReference>
<organism evidence="1 2">
    <name type="scientific">Sutterella megalosphaeroides</name>
    <dbReference type="NCBI Taxonomy" id="2494234"/>
    <lineage>
        <taxon>Bacteria</taxon>
        <taxon>Pseudomonadati</taxon>
        <taxon>Pseudomonadota</taxon>
        <taxon>Betaproteobacteria</taxon>
        <taxon>Burkholderiales</taxon>
        <taxon>Sutterellaceae</taxon>
        <taxon>Sutterella</taxon>
    </lineage>
</organism>
<accession>A0A2Z6IDP6</accession>
<protein>
    <recommendedName>
        <fullName evidence="3">Alpha/beta hydrolase</fullName>
    </recommendedName>
</protein>
<dbReference type="Gene3D" id="3.40.50.1820">
    <property type="entry name" value="alpha/beta hydrolase"/>
    <property type="match status" value="1"/>
</dbReference>
<evidence type="ECO:0000313" key="1">
    <source>
        <dbReference type="EMBL" id="BBF23268.1"/>
    </source>
</evidence>
<evidence type="ECO:0000313" key="2">
    <source>
        <dbReference type="Proteomes" id="UP000271003"/>
    </source>
</evidence>
<evidence type="ECO:0008006" key="3">
    <source>
        <dbReference type="Google" id="ProtNLM"/>
    </source>
</evidence>
<dbReference type="SUPFAM" id="SSF53474">
    <property type="entry name" value="alpha/beta-Hydrolases"/>
    <property type="match status" value="1"/>
</dbReference>
<dbReference type="EMBL" id="AP018786">
    <property type="protein sequence ID" value="BBF23268.1"/>
    <property type="molecule type" value="Genomic_DNA"/>
</dbReference>